<feature type="chain" id="PRO_5002173159" description="Secreted protein" evidence="1">
    <location>
        <begin position="20"/>
        <end position="69"/>
    </location>
</feature>
<proteinExistence type="predicted"/>
<dbReference type="HOGENOM" id="CLU_2776794_0_0_1"/>
<name>A0A0C3CFC8_PILCF</name>
<dbReference type="InParanoid" id="A0A0C3CFC8"/>
<reference evidence="3" key="2">
    <citation type="submission" date="2015-01" db="EMBL/GenBank/DDBJ databases">
        <title>Evolutionary Origins and Diversification of the Mycorrhizal Mutualists.</title>
        <authorList>
            <consortium name="DOE Joint Genome Institute"/>
            <consortium name="Mycorrhizal Genomics Consortium"/>
            <person name="Kohler A."/>
            <person name="Kuo A."/>
            <person name="Nagy L.G."/>
            <person name="Floudas D."/>
            <person name="Copeland A."/>
            <person name="Barry K.W."/>
            <person name="Cichocki N."/>
            <person name="Veneault-Fourrey C."/>
            <person name="LaButti K."/>
            <person name="Lindquist E.A."/>
            <person name="Lipzen A."/>
            <person name="Lundell T."/>
            <person name="Morin E."/>
            <person name="Murat C."/>
            <person name="Riley R."/>
            <person name="Ohm R."/>
            <person name="Sun H."/>
            <person name="Tunlid A."/>
            <person name="Henrissat B."/>
            <person name="Grigoriev I.V."/>
            <person name="Hibbett D.S."/>
            <person name="Martin F."/>
        </authorList>
    </citation>
    <scope>NUCLEOTIDE SEQUENCE [LARGE SCALE GENOMIC DNA]</scope>
    <source>
        <strain evidence="3">F 1598</strain>
    </source>
</reference>
<sequence>MRQVIVILCLESVLHGAETEILICVSIYRHSQPTSAERLCYHGCLRETKQAQPGTTMPATLQTASLVGK</sequence>
<evidence type="ECO:0000313" key="3">
    <source>
        <dbReference type="Proteomes" id="UP000054166"/>
    </source>
</evidence>
<dbReference type="AlphaFoldDB" id="A0A0C3CFC8"/>
<accession>A0A0C3CFC8</accession>
<evidence type="ECO:0000313" key="2">
    <source>
        <dbReference type="EMBL" id="KIM88452.1"/>
    </source>
</evidence>
<evidence type="ECO:0000256" key="1">
    <source>
        <dbReference type="SAM" id="SignalP"/>
    </source>
</evidence>
<reference evidence="2 3" key="1">
    <citation type="submission" date="2014-04" db="EMBL/GenBank/DDBJ databases">
        <authorList>
            <consortium name="DOE Joint Genome Institute"/>
            <person name="Kuo A."/>
            <person name="Tarkka M."/>
            <person name="Buscot F."/>
            <person name="Kohler A."/>
            <person name="Nagy L.G."/>
            <person name="Floudas D."/>
            <person name="Copeland A."/>
            <person name="Barry K.W."/>
            <person name="Cichocki N."/>
            <person name="Veneault-Fourrey C."/>
            <person name="LaButti K."/>
            <person name="Lindquist E.A."/>
            <person name="Lipzen A."/>
            <person name="Lundell T."/>
            <person name="Morin E."/>
            <person name="Murat C."/>
            <person name="Sun H."/>
            <person name="Tunlid A."/>
            <person name="Henrissat B."/>
            <person name="Grigoriev I.V."/>
            <person name="Hibbett D.S."/>
            <person name="Martin F."/>
            <person name="Nordberg H.P."/>
            <person name="Cantor M.N."/>
            <person name="Hua S.X."/>
        </authorList>
    </citation>
    <scope>NUCLEOTIDE SEQUENCE [LARGE SCALE GENOMIC DNA]</scope>
    <source>
        <strain evidence="2 3">F 1598</strain>
    </source>
</reference>
<protein>
    <recommendedName>
        <fullName evidence="4">Secreted protein</fullName>
    </recommendedName>
</protein>
<feature type="signal peptide" evidence="1">
    <location>
        <begin position="1"/>
        <end position="19"/>
    </location>
</feature>
<dbReference type="Proteomes" id="UP000054166">
    <property type="component" value="Unassembled WGS sequence"/>
</dbReference>
<gene>
    <name evidence="2" type="ORF">PILCRDRAFT_257053</name>
</gene>
<keyword evidence="1" id="KW-0732">Signal</keyword>
<evidence type="ECO:0008006" key="4">
    <source>
        <dbReference type="Google" id="ProtNLM"/>
    </source>
</evidence>
<dbReference type="EMBL" id="KN832977">
    <property type="protein sequence ID" value="KIM88452.1"/>
    <property type="molecule type" value="Genomic_DNA"/>
</dbReference>
<organism evidence="2 3">
    <name type="scientific">Piloderma croceum (strain F 1598)</name>
    <dbReference type="NCBI Taxonomy" id="765440"/>
    <lineage>
        <taxon>Eukaryota</taxon>
        <taxon>Fungi</taxon>
        <taxon>Dikarya</taxon>
        <taxon>Basidiomycota</taxon>
        <taxon>Agaricomycotina</taxon>
        <taxon>Agaricomycetes</taxon>
        <taxon>Agaricomycetidae</taxon>
        <taxon>Atheliales</taxon>
        <taxon>Atheliaceae</taxon>
        <taxon>Piloderma</taxon>
    </lineage>
</organism>
<keyword evidence="3" id="KW-1185">Reference proteome</keyword>